<dbReference type="Pfam" id="PF03459">
    <property type="entry name" value="TOBE"/>
    <property type="match status" value="1"/>
</dbReference>
<dbReference type="SUPFAM" id="SSF50331">
    <property type="entry name" value="MOP-like"/>
    <property type="match status" value="1"/>
</dbReference>
<dbReference type="EMBL" id="VZUL01000003">
    <property type="protein sequence ID" value="KAB1083999.1"/>
    <property type="molecule type" value="Genomic_DNA"/>
</dbReference>
<protein>
    <recommendedName>
        <fullName evidence="1">Transport-associated OB type 1 domain-containing protein</fullName>
    </recommendedName>
</protein>
<accession>A0A6A1TPX1</accession>
<evidence type="ECO:0000259" key="1">
    <source>
        <dbReference type="Pfam" id="PF03459"/>
    </source>
</evidence>
<dbReference type="Proteomes" id="UP000386575">
    <property type="component" value="Unassembled WGS sequence"/>
</dbReference>
<proteinExistence type="predicted"/>
<dbReference type="AlphaFoldDB" id="A0A6A1TPX1"/>
<evidence type="ECO:0000313" key="2">
    <source>
        <dbReference type="EMBL" id="KAB1083999.1"/>
    </source>
</evidence>
<reference evidence="2 3" key="1">
    <citation type="submission" date="2019-09" db="EMBL/GenBank/DDBJ databases">
        <title>Genome sequencing of Ng87 strain.</title>
        <authorList>
            <person name="Karasev E.S."/>
            <person name="Andronov E."/>
        </authorList>
    </citation>
    <scope>NUCLEOTIDE SEQUENCE [LARGE SCALE GENOMIC DNA]</scope>
    <source>
        <strain evidence="2 3">Ng87</strain>
    </source>
</reference>
<dbReference type="InterPro" id="IPR005116">
    <property type="entry name" value="Transp-assoc_OB_typ1"/>
</dbReference>
<feature type="domain" description="Transport-associated OB type 1" evidence="1">
    <location>
        <begin position="23"/>
        <end position="73"/>
    </location>
</feature>
<name>A0A6A1TPX1_NEOGA</name>
<dbReference type="Gene3D" id="2.40.50.140">
    <property type="entry name" value="Nucleic acid-binding proteins"/>
    <property type="match status" value="1"/>
</dbReference>
<sequence>MKVFSRSDTAEEIKVVEREDAFLEGVIDVVEPTAPDTMVTAVIGNQAVIARAEPRFKGRRGDQIRFKVDPSSINLLDAKTEARIDVGDGPPIRIASV</sequence>
<dbReference type="Gene3D" id="2.40.50.100">
    <property type="match status" value="1"/>
</dbReference>
<evidence type="ECO:0000313" key="3">
    <source>
        <dbReference type="Proteomes" id="UP000386575"/>
    </source>
</evidence>
<dbReference type="InterPro" id="IPR008995">
    <property type="entry name" value="Mo/tungstate-bd_C_term_dom"/>
</dbReference>
<dbReference type="InterPro" id="IPR012340">
    <property type="entry name" value="NA-bd_OB-fold"/>
</dbReference>
<gene>
    <name evidence="2" type="ORF">F4V91_25960</name>
</gene>
<comment type="caution">
    <text evidence="2">The sequence shown here is derived from an EMBL/GenBank/DDBJ whole genome shotgun (WGS) entry which is preliminary data.</text>
</comment>
<organism evidence="2 3">
    <name type="scientific">Neorhizobium galegae</name>
    <name type="common">Rhizobium galegae</name>
    <dbReference type="NCBI Taxonomy" id="399"/>
    <lineage>
        <taxon>Bacteria</taxon>
        <taxon>Pseudomonadati</taxon>
        <taxon>Pseudomonadota</taxon>
        <taxon>Alphaproteobacteria</taxon>
        <taxon>Hyphomicrobiales</taxon>
        <taxon>Rhizobiaceae</taxon>
        <taxon>Rhizobium/Agrobacterium group</taxon>
        <taxon>Neorhizobium</taxon>
    </lineage>
</organism>